<sequence length="232" mass="25712">MTETDATTAAHEAAPSARWPGDTGTLSIDARRALLKLIQGPYLSAARAPGPWSALLADEASIRSRLHDLFLDLVLDRDAGFAFVRNADTGEQDAPVAVRSEQLTFIDTAMLLVLRQMLLSGEHDGRVIVGREDVFEQLAPFRTEDRDETDFAKRLNASWLKMRNKLRVVHVLTDERVEISPVLRMLVDADRVRIIAAEYERIRSGERDSSGTVADLGIATPDDDEESEDDVA</sequence>
<reference evidence="2" key="1">
    <citation type="submission" date="2020-12" db="EMBL/GenBank/DDBJ databases">
        <title>PHA producing bacteria isolated from mangrove.</title>
        <authorList>
            <person name="Zheng W."/>
            <person name="Yu S."/>
            <person name="Huang Y."/>
        </authorList>
    </citation>
    <scope>NUCLEOTIDE SEQUENCE</scope>
    <source>
        <strain evidence="2">GN8-5</strain>
    </source>
</reference>
<proteinExistence type="predicted"/>
<gene>
    <name evidence="2" type="ORF">JF543_13955</name>
</gene>
<protein>
    <submittedName>
        <fullName evidence="2">DUF4194 domain-containing protein</fullName>
    </submittedName>
</protein>
<dbReference type="Proteomes" id="UP000664385">
    <property type="component" value="Unassembled WGS sequence"/>
</dbReference>
<dbReference type="EMBL" id="JAEMWU010000004">
    <property type="protein sequence ID" value="MBN8207054.1"/>
    <property type="molecule type" value="Genomic_DNA"/>
</dbReference>
<dbReference type="RefSeq" id="WP_206824871.1">
    <property type="nucleotide sequence ID" value="NZ_JAEMWU010000004.1"/>
</dbReference>
<evidence type="ECO:0000313" key="3">
    <source>
        <dbReference type="Proteomes" id="UP000664385"/>
    </source>
</evidence>
<organism evidence="2 3">
    <name type="scientific">Microbacterium esteraromaticum</name>
    <dbReference type="NCBI Taxonomy" id="57043"/>
    <lineage>
        <taxon>Bacteria</taxon>
        <taxon>Bacillati</taxon>
        <taxon>Actinomycetota</taxon>
        <taxon>Actinomycetes</taxon>
        <taxon>Micrococcales</taxon>
        <taxon>Microbacteriaceae</taxon>
        <taxon>Microbacterium</taxon>
    </lineage>
</organism>
<dbReference type="InterPro" id="IPR025449">
    <property type="entry name" value="JetB"/>
</dbReference>
<feature type="region of interest" description="Disordered" evidence="1">
    <location>
        <begin position="1"/>
        <end position="22"/>
    </location>
</feature>
<comment type="caution">
    <text evidence="2">The sequence shown here is derived from an EMBL/GenBank/DDBJ whole genome shotgun (WGS) entry which is preliminary data.</text>
</comment>
<feature type="region of interest" description="Disordered" evidence="1">
    <location>
        <begin position="204"/>
        <end position="232"/>
    </location>
</feature>
<evidence type="ECO:0000313" key="2">
    <source>
        <dbReference type="EMBL" id="MBN8207054.1"/>
    </source>
</evidence>
<feature type="compositionally biased region" description="Low complexity" evidence="1">
    <location>
        <begin position="1"/>
        <end position="14"/>
    </location>
</feature>
<feature type="compositionally biased region" description="Acidic residues" evidence="1">
    <location>
        <begin position="221"/>
        <end position="232"/>
    </location>
</feature>
<evidence type="ECO:0000256" key="1">
    <source>
        <dbReference type="SAM" id="MobiDB-lite"/>
    </source>
</evidence>
<dbReference type="AlphaFoldDB" id="A0A939IWF0"/>
<name>A0A939IWF0_9MICO</name>
<accession>A0A939IWF0</accession>
<dbReference type="Pfam" id="PF13835">
    <property type="entry name" value="DUF4194"/>
    <property type="match status" value="1"/>
</dbReference>